<comment type="caution">
    <text evidence="1">The sequence shown here is derived from an EMBL/GenBank/DDBJ whole genome shotgun (WGS) entry which is preliminary data.</text>
</comment>
<dbReference type="EMBL" id="CAJNOK010081132">
    <property type="protein sequence ID" value="CAF1682994.1"/>
    <property type="molecule type" value="Genomic_DNA"/>
</dbReference>
<gene>
    <name evidence="1" type="ORF">OVA965_LOCUS46129</name>
    <name evidence="2" type="ORF">TMI583_LOCUS19487</name>
</gene>
<dbReference type="CDD" id="cd00448">
    <property type="entry name" value="YjgF_YER057c_UK114_family"/>
    <property type="match status" value="1"/>
</dbReference>
<dbReference type="Gene3D" id="3.30.1330.40">
    <property type="entry name" value="RutC-like"/>
    <property type="match status" value="1"/>
</dbReference>
<dbReference type="InterPro" id="IPR035959">
    <property type="entry name" value="RutC-like_sf"/>
</dbReference>
<reference evidence="1" key="1">
    <citation type="submission" date="2021-02" db="EMBL/GenBank/DDBJ databases">
        <authorList>
            <person name="Nowell W R."/>
        </authorList>
    </citation>
    <scope>NUCLEOTIDE SEQUENCE</scope>
</reference>
<evidence type="ECO:0000313" key="1">
    <source>
        <dbReference type="EMBL" id="CAF1682994.1"/>
    </source>
</evidence>
<dbReference type="Proteomes" id="UP000677228">
    <property type="component" value="Unassembled WGS sequence"/>
</dbReference>
<dbReference type="AlphaFoldDB" id="A0A8S2GD38"/>
<name>A0A8S2GD38_9BILA</name>
<feature type="non-terminal residue" evidence="1">
    <location>
        <position position="1"/>
    </location>
</feature>
<protein>
    <recommendedName>
        <fullName evidence="4">RidA family protein</fullName>
    </recommendedName>
</protein>
<dbReference type="EMBL" id="CAJOBA010010490">
    <property type="protein sequence ID" value="CAF3866567.1"/>
    <property type="molecule type" value="Genomic_DNA"/>
</dbReference>
<dbReference type="SUPFAM" id="SSF55298">
    <property type="entry name" value="YjgF-like"/>
    <property type="match status" value="1"/>
</dbReference>
<dbReference type="Proteomes" id="UP000682733">
    <property type="component" value="Unassembled WGS sequence"/>
</dbReference>
<sequence length="35" mass="3667">QAVQVDKTLYISGSIGIDPKSGNFVGSTVSDQARQ</sequence>
<accession>A0A8S2GD38</accession>
<evidence type="ECO:0000313" key="2">
    <source>
        <dbReference type="EMBL" id="CAF3866567.1"/>
    </source>
</evidence>
<proteinExistence type="predicted"/>
<evidence type="ECO:0008006" key="4">
    <source>
        <dbReference type="Google" id="ProtNLM"/>
    </source>
</evidence>
<feature type="non-terminal residue" evidence="1">
    <location>
        <position position="35"/>
    </location>
</feature>
<organism evidence="1 3">
    <name type="scientific">Didymodactylos carnosus</name>
    <dbReference type="NCBI Taxonomy" id="1234261"/>
    <lineage>
        <taxon>Eukaryota</taxon>
        <taxon>Metazoa</taxon>
        <taxon>Spiralia</taxon>
        <taxon>Gnathifera</taxon>
        <taxon>Rotifera</taxon>
        <taxon>Eurotatoria</taxon>
        <taxon>Bdelloidea</taxon>
        <taxon>Philodinida</taxon>
        <taxon>Philodinidae</taxon>
        <taxon>Didymodactylos</taxon>
    </lineage>
</organism>
<evidence type="ECO:0000313" key="3">
    <source>
        <dbReference type="Proteomes" id="UP000677228"/>
    </source>
</evidence>